<accession>A0A1I0XX44</accession>
<gene>
    <name evidence="3" type="ORF">SAMN04488528_10102</name>
</gene>
<dbReference type="Pfam" id="PF02748">
    <property type="entry name" value="PyrI_C"/>
    <property type="match status" value="1"/>
</dbReference>
<keyword evidence="3" id="KW-0808">Transferase</keyword>
<dbReference type="Gene3D" id="2.30.30.20">
    <property type="entry name" value="Aspartate carbamoyltransferase regulatory subunit, C-terminal domain"/>
    <property type="match status" value="1"/>
</dbReference>
<dbReference type="InterPro" id="IPR036792">
    <property type="entry name" value="Asp_carbatrfase_reg_C_sf"/>
</dbReference>
<name>A0A1I0XX44_9CLOT</name>
<keyword evidence="1" id="KW-0665">Pyrimidine biosynthesis</keyword>
<evidence type="ECO:0000313" key="4">
    <source>
        <dbReference type="Proteomes" id="UP000198619"/>
    </source>
</evidence>
<reference evidence="3 4" key="1">
    <citation type="submission" date="2016-10" db="EMBL/GenBank/DDBJ databases">
        <authorList>
            <person name="de Groot N.N."/>
        </authorList>
    </citation>
    <scope>NUCLEOTIDE SEQUENCE [LARGE SCALE GENOMIC DNA]</scope>
    <source>
        <strain evidence="3 4">DSM 12271</strain>
    </source>
</reference>
<dbReference type="SUPFAM" id="SSF57825">
    <property type="entry name" value="Aspartate carbamoyltransferase, Regulatory-chain, C-terminal domain"/>
    <property type="match status" value="1"/>
</dbReference>
<organism evidence="3 4">
    <name type="scientific">Clostridium frigidicarnis</name>
    <dbReference type="NCBI Taxonomy" id="84698"/>
    <lineage>
        <taxon>Bacteria</taxon>
        <taxon>Bacillati</taxon>
        <taxon>Bacillota</taxon>
        <taxon>Clostridia</taxon>
        <taxon>Eubacteriales</taxon>
        <taxon>Clostridiaceae</taxon>
        <taxon>Clostridium</taxon>
    </lineage>
</organism>
<dbReference type="RefSeq" id="WP_090040376.1">
    <property type="nucleotide sequence ID" value="NZ_FOKI01000010.1"/>
</dbReference>
<proteinExistence type="predicted"/>
<dbReference type="EMBL" id="FOKI01000010">
    <property type="protein sequence ID" value="SFB04870.1"/>
    <property type="molecule type" value="Genomic_DNA"/>
</dbReference>
<keyword evidence="4" id="KW-1185">Reference proteome</keyword>
<dbReference type="GO" id="GO:0006221">
    <property type="term" value="P:pyrimidine nucleotide biosynthetic process"/>
    <property type="evidence" value="ECO:0007669"/>
    <property type="project" value="UniProtKB-KW"/>
</dbReference>
<sequence length="62" mass="7379">MINNVKNISGILPQMMDKKVCCTNKKCATRTEVYVEQRLRLVDKDNMEYKCEYCDFIQKIIK</sequence>
<evidence type="ECO:0000259" key="2">
    <source>
        <dbReference type="Pfam" id="PF02748"/>
    </source>
</evidence>
<dbReference type="InterPro" id="IPR020542">
    <property type="entry name" value="Asp_carbamoyltrfase_reg_C"/>
</dbReference>
<protein>
    <submittedName>
        <fullName evidence="3">Aspartate carbamoyltransferase regulatory chain, metal binding domain</fullName>
    </submittedName>
</protein>
<dbReference type="Proteomes" id="UP000198619">
    <property type="component" value="Unassembled WGS sequence"/>
</dbReference>
<dbReference type="STRING" id="84698.SAMN04488528_10102"/>
<feature type="domain" description="Aspartate carbamoyltransferase regulatory subunit C-terminal" evidence="2">
    <location>
        <begin position="20"/>
        <end position="55"/>
    </location>
</feature>
<dbReference type="GO" id="GO:0016740">
    <property type="term" value="F:transferase activity"/>
    <property type="evidence" value="ECO:0007669"/>
    <property type="project" value="UniProtKB-KW"/>
</dbReference>
<evidence type="ECO:0000313" key="3">
    <source>
        <dbReference type="EMBL" id="SFB04870.1"/>
    </source>
</evidence>
<evidence type="ECO:0000256" key="1">
    <source>
        <dbReference type="ARBA" id="ARBA00022975"/>
    </source>
</evidence>
<dbReference type="OrthoDB" id="5599321at2"/>
<dbReference type="AlphaFoldDB" id="A0A1I0XX44"/>